<evidence type="ECO:0000256" key="5">
    <source>
        <dbReference type="ARBA" id="ARBA00023004"/>
    </source>
</evidence>
<dbReference type="HOGENOM" id="CLU_065681_2_0_1"/>
<comment type="catalytic activity">
    <reaction evidence="7 9">
        <text>4 Fe(2+) + O2 + 4 H(+) = 4 Fe(3+) + 2 H2O</text>
        <dbReference type="Rhea" id="RHEA:11148"/>
        <dbReference type="ChEBI" id="CHEBI:15377"/>
        <dbReference type="ChEBI" id="CHEBI:15378"/>
        <dbReference type="ChEBI" id="CHEBI:15379"/>
        <dbReference type="ChEBI" id="CHEBI:29033"/>
        <dbReference type="ChEBI" id="CHEBI:29034"/>
        <dbReference type="EC" id="1.16.3.1"/>
    </reaction>
</comment>
<dbReference type="GO" id="GO:0008198">
    <property type="term" value="F:ferrous iron binding"/>
    <property type="evidence" value="ECO:0007669"/>
    <property type="project" value="TreeGrafter"/>
</dbReference>
<comment type="function">
    <text evidence="9">Stores iron in a soluble, non-toxic, readily available form. Important for iron homeostasis. Iron is taken up in the ferrous form and deposited as ferric hydroxides after oxidation.</text>
</comment>
<dbReference type="GO" id="GO:0008199">
    <property type="term" value="F:ferric iron binding"/>
    <property type="evidence" value="ECO:0007669"/>
    <property type="project" value="InterPro"/>
</dbReference>
<evidence type="ECO:0000256" key="7">
    <source>
        <dbReference type="ARBA" id="ARBA00047990"/>
    </source>
</evidence>
<comment type="function">
    <text evidence="6">Stores iron in a soluble, non-toxic, readily available form. Important for iron homeostasis. Has ferroxidase activity. Iron is taken up in the ferrous form and deposited as ferric hydroxides after oxidation.</text>
</comment>
<dbReference type="PANTHER" id="PTHR11431:SF75">
    <property type="entry name" value="FERRITIN"/>
    <property type="match status" value="1"/>
</dbReference>
<feature type="signal peptide" evidence="10">
    <location>
        <begin position="1"/>
        <end position="22"/>
    </location>
</feature>
<dbReference type="PANTHER" id="PTHR11431">
    <property type="entry name" value="FERRITIN"/>
    <property type="match status" value="1"/>
</dbReference>
<dbReference type="GO" id="GO:0004322">
    <property type="term" value="F:ferroxidase activity"/>
    <property type="evidence" value="ECO:0007669"/>
    <property type="project" value="UniProtKB-EC"/>
</dbReference>
<dbReference type="SUPFAM" id="SSF47240">
    <property type="entry name" value="Ferritin-like"/>
    <property type="match status" value="1"/>
</dbReference>
<name>K1RB56_MAGGI</name>
<feature type="chain" id="PRO_5042455731" description="Ferritin" evidence="10">
    <location>
        <begin position="23"/>
        <end position="212"/>
    </location>
</feature>
<evidence type="ECO:0000256" key="10">
    <source>
        <dbReference type="SAM" id="SignalP"/>
    </source>
</evidence>
<evidence type="ECO:0000313" key="14">
    <source>
        <dbReference type="Proteomes" id="UP000005408"/>
    </source>
</evidence>
<dbReference type="GO" id="GO:0005737">
    <property type="term" value="C:cytoplasm"/>
    <property type="evidence" value="ECO:0007669"/>
    <property type="project" value="TreeGrafter"/>
</dbReference>
<evidence type="ECO:0000313" key="12">
    <source>
        <dbReference type="EMBL" id="EKC42968.1"/>
    </source>
</evidence>
<accession>K1RB56</accession>
<keyword evidence="2 9" id="KW-0409">Iron storage</keyword>
<sequence length="212" mass="23858">MRFFVTALFGLVIALLGYHGHARLGGVTASASKAPVSDHVPLVEQNFVKINRKGLSKMISDCFNLYYQYLSMANYFGRADVALPGFQKFFTTSAERELTRAKDMMEYMNKRGGTLDLLPIKKPVTGDFSDGRSALDLARRLSRKLNARALVNHNIAVSKRDPNLKLFYEETIIDGQVDVIKELGDLITRLDLMNKSQRGGLALYMFDLELQK</sequence>
<dbReference type="KEGG" id="crg:105336322"/>
<dbReference type="OrthoDB" id="186462at2759"/>
<evidence type="ECO:0000256" key="9">
    <source>
        <dbReference type="RuleBase" id="RU361145"/>
    </source>
</evidence>
<protein>
    <recommendedName>
        <fullName evidence="9">Ferritin</fullName>
        <ecNumber evidence="9">1.16.3.1</ecNumber>
    </recommendedName>
</protein>
<evidence type="ECO:0000256" key="2">
    <source>
        <dbReference type="ARBA" id="ARBA00022434"/>
    </source>
</evidence>
<reference evidence="13" key="2">
    <citation type="submission" date="2022-08" db="UniProtKB">
        <authorList>
            <consortium name="EnsemblMetazoa"/>
        </authorList>
    </citation>
    <scope>IDENTIFICATION</scope>
    <source>
        <strain evidence="13">05x7-T-G4-1.051#20</strain>
    </source>
</reference>
<dbReference type="InterPro" id="IPR001519">
    <property type="entry name" value="Ferritin"/>
</dbReference>
<dbReference type="InterPro" id="IPR009040">
    <property type="entry name" value="Ferritin-like_diiron"/>
</dbReference>
<dbReference type="GO" id="GO:0006826">
    <property type="term" value="P:iron ion transport"/>
    <property type="evidence" value="ECO:0007669"/>
    <property type="project" value="InterPro"/>
</dbReference>
<evidence type="ECO:0000256" key="1">
    <source>
        <dbReference type="ARBA" id="ARBA00007513"/>
    </source>
</evidence>
<evidence type="ECO:0000256" key="3">
    <source>
        <dbReference type="ARBA" id="ARBA00022723"/>
    </source>
</evidence>
<feature type="binding site" evidence="8">
    <location>
        <position position="97"/>
    </location>
    <ligand>
        <name>Fe cation</name>
        <dbReference type="ChEBI" id="CHEBI:24875"/>
        <label>1</label>
    </ligand>
</feature>
<reference evidence="12" key="1">
    <citation type="journal article" date="2012" name="Nature">
        <title>The oyster genome reveals stress adaptation and complexity of shell formation.</title>
        <authorList>
            <person name="Zhang G."/>
            <person name="Fang X."/>
            <person name="Guo X."/>
            <person name="Li L."/>
            <person name="Luo R."/>
            <person name="Xu F."/>
            <person name="Yang P."/>
            <person name="Zhang L."/>
            <person name="Wang X."/>
            <person name="Qi H."/>
            <person name="Xiong Z."/>
            <person name="Que H."/>
            <person name="Xie Y."/>
            <person name="Holland P.W."/>
            <person name="Paps J."/>
            <person name="Zhu Y."/>
            <person name="Wu F."/>
            <person name="Chen Y."/>
            <person name="Wang J."/>
            <person name="Peng C."/>
            <person name="Meng J."/>
            <person name="Yang L."/>
            <person name="Liu J."/>
            <person name="Wen B."/>
            <person name="Zhang N."/>
            <person name="Huang Z."/>
            <person name="Zhu Q."/>
            <person name="Feng Y."/>
            <person name="Mount A."/>
            <person name="Hedgecock D."/>
            <person name="Xu Z."/>
            <person name="Liu Y."/>
            <person name="Domazet-Loso T."/>
            <person name="Du Y."/>
            <person name="Sun X."/>
            <person name="Zhang S."/>
            <person name="Liu B."/>
            <person name="Cheng P."/>
            <person name="Jiang X."/>
            <person name="Li J."/>
            <person name="Fan D."/>
            <person name="Wang W."/>
            <person name="Fu W."/>
            <person name="Wang T."/>
            <person name="Wang B."/>
            <person name="Zhang J."/>
            <person name="Peng Z."/>
            <person name="Li Y."/>
            <person name="Li N."/>
            <person name="Wang J."/>
            <person name="Chen M."/>
            <person name="He Y."/>
            <person name="Tan F."/>
            <person name="Song X."/>
            <person name="Zheng Q."/>
            <person name="Huang R."/>
            <person name="Yang H."/>
            <person name="Du X."/>
            <person name="Chen L."/>
            <person name="Yang M."/>
            <person name="Gaffney P.M."/>
            <person name="Wang S."/>
            <person name="Luo L."/>
            <person name="She Z."/>
            <person name="Ming Y."/>
            <person name="Huang W."/>
            <person name="Zhang S."/>
            <person name="Huang B."/>
            <person name="Zhang Y."/>
            <person name="Qu T."/>
            <person name="Ni P."/>
            <person name="Miao G."/>
            <person name="Wang J."/>
            <person name="Wang Q."/>
            <person name="Steinberg C.E."/>
            <person name="Wang H."/>
            <person name="Li N."/>
            <person name="Qian L."/>
            <person name="Zhang G."/>
            <person name="Li Y."/>
            <person name="Yang H."/>
            <person name="Liu X."/>
            <person name="Wang J."/>
            <person name="Yin Y."/>
            <person name="Wang J."/>
        </authorList>
    </citation>
    <scope>NUCLEOTIDE SEQUENCE [LARGE SCALE GENOMIC DNA]</scope>
    <source>
        <strain evidence="12">05x7-T-G4-1.051#20</strain>
    </source>
</reference>
<dbReference type="CDD" id="cd01056">
    <property type="entry name" value="Euk_Ferritin"/>
    <property type="match status" value="1"/>
</dbReference>
<evidence type="ECO:0000256" key="6">
    <source>
        <dbReference type="ARBA" id="ARBA00025111"/>
    </source>
</evidence>
<dbReference type="InterPro" id="IPR008331">
    <property type="entry name" value="Ferritin_DPS_dom"/>
</dbReference>
<dbReference type="OMA" id="YMFDLEL"/>
<evidence type="ECO:0000256" key="8">
    <source>
        <dbReference type="PIRSR" id="PIRSR601519-1"/>
    </source>
</evidence>
<dbReference type="Proteomes" id="UP000005408">
    <property type="component" value="Unassembled WGS sequence"/>
</dbReference>
<dbReference type="InterPro" id="IPR012347">
    <property type="entry name" value="Ferritin-like"/>
</dbReference>
<dbReference type="Pfam" id="PF00210">
    <property type="entry name" value="Ferritin"/>
    <property type="match status" value="1"/>
</dbReference>
<keyword evidence="10" id="KW-0732">Signal</keyword>
<evidence type="ECO:0000313" key="13">
    <source>
        <dbReference type="EnsemblMetazoa" id="G14514.1:cds"/>
    </source>
</evidence>
<dbReference type="EMBL" id="JH815876">
    <property type="protein sequence ID" value="EKC42968.1"/>
    <property type="molecule type" value="Genomic_DNA"/>
</dbReference>
<dbReference type="EnsemblMetazoa" id="G14514.1">
    <property type="protein sequence ID" value="G14514.1:cds"/>
    <property type="gene ID" value="G14514"/>
</dbReference>
<organism evidence="12">
    <name type="scientific">Magallana gigas</name>
    <name type="common">Pacific oyster</name>
    <name type="synonym">Crassostrea gigas</name>
    <dbReference type="NCBI Taxonomy" id="29159"/>
    <lineage>
        <taxon>Eukaryota</taxon>
        <taxon>Metazoa</taxon>
        <taxon>Spiralia</taxon>
        <taxon>Lophotrochozoa</taxon>
        <taxon>Mollusca</taxon>
        <taxon>Bivalvia</taxon>
        <taxon>Autobranchia</taxon>
        <taxon>Pteriomorphia</taxon>
        <taxon>Ostreida</taxon>
        <taxon>Ostreoidea</taxon>
        <taxon>Ostreidae</taxon>
        <taxon>Magallana</taxon>
    </lineage>
</organism>
<dbReference type="PROSITE" id="PS50905">
    <property type="entry name" value="FERRITIN_LIKE"/>
    <property type="match status" value="1"/>
</dbReference>
<evidence type="ECO:0000259" key="11">
    <source>
        <dbReference type="PROSITE" id="PS50905"/>
    </source>
</evidence>
<proteinExistence type="inferred from homology"/>
<dbReference type="EnsemblMetazoa" id="G14514.2">
    <property type="protein sequence ID" value="G14514.2:cds"/>
    <property type="gene ID" value="G14514"/>
</dbReference>
<dbReference type="Gene3D" id="1.20.1260.10">
    <property type="match status" value="1"/>
</dbReference>
<feature type="binding site" evidence="8">
    <location>
        <position position="176"/>
    </location>
    <ligand>
        <name>Fe cation</name>
        <dbReference type="ChEBI" id="CHEBI:24875"/>
        <label>1</label>
    </ligand>
</feature>
<keyword evidence="14" id="KW-1185">Reference proteome</keyword>
<dbReference type="EnsemblMetazoa" id="G14514.3">
    <property type="protein sequence ID" value="G14514.3:cds"/>
    <property type="gene ID" value="G14514"/>
</dbReference>
<dbReference type="InterPro" id="IPR009078">
    <property type="entry name" value="Ferritin-like_SF"/>
</dbReference>
<keyword evidence="5 8" id="KW-0408">Iron</keyword>
<dbReference type="AlphaFoldDB" id="K1RB56"/>
<comment type="similarity">
    <text evidence="1 9">Belongs to the ferritin family.</text>
</comment>
<dbReference type="GO" id="GO:0006879">
    <property type="term" value="P:intracellular iron ion homeostasis"/>
    <property type="evidence" value="ECO:0007669"/>
    <property type="project" value="UniProtKB-KW"/>
</dbReference>
<keyword evidence="3 8" id="KW-0479">Metal-binding</keyword>
<gene>
    <name evidence="12" type="ORF">CGI_10023568</name>
</gene>
<keyword evidence="4 9" id="KW-0560">Oxidoreductase</keyword>
<feature type="domain" description="Ferritin-like diiron" evidence="11">
    <location>
        <begin position="45"/>
        <end position="194"/>
    </location>
</feature>
<dbReference type="EC" id="1.16.3.1" evidence="9"/>
<evidence type="ECO:0000256" key="4">
    <source>
        <dbReference type="ARBA" id="ARBA00023002"/>
    </source>
</evidence>